<dbReference type="GO" id="GO:0043625">
    <property type="term" value="C:delta DNA polymerase complex"/>
    <property type="evidence" value="ECO:0007669"/>
    <property type="project" value="UniProtKB-ARBA"/>
</dbReference>
<dbReference type="Gene3D" id="3.60.21.50">
    <property type="match status" value="1"/>
</dbReference>
<proteinExistence type="inferred from homology"/>
<name>A0A1Y1S991_9MICR</name>
<dbReference type="PANTHER" id="PTHR10416">
    <property type="entry name" value="DNA POLYMERASE DELTA SUBUNIT 2"/>
    <property type="match status" value="1"/>
</dbReference>
<dbReference type="VEuPathDB" id="MicrosporidiaDB:ECANGB1_1716"/>
<dbReference type="Proteomes" id="UP000192639">
    <property type="component" value="Unassembled WGS sequence"/>
</dbReference>
<dbReference type="EMBL" id="LWDP01000005">
    <property type="protein sequence ID" value="ORD95033.1"/>
    <property type="molecule type" value="Genomic_DNA"/>
</dbReference>
<dbReference type="InterPro" id="IPR007185">
    <property type="entry name" value="DNA_pol_a/d/e_bsu"/>
</dbReference>
<evidence type="ECO:0000313" key="6">
    <source>
        <dbReference type="Proteomes" id="UP000192639"/>
    </source>
</evidence>
<dbReference type="GO" id="GO:0003677">
    <property type="term" value="F:DNA binding"/>
    <property type="evidence" value="ECO:0007669"/>
    <property type="project" value="InterPro"/>
</dbReference>
<evidence type="ECO:0000259" key="4">
    <source>
        <dbReference type="Pfam" id="PF18018"/>
    </source>
</evidence>
<feature type="domain" description="DNA polymerase delta subunit OB-fold" evidence="4">
    <location>
        <begin position="13"/>
        <end position="132"/>
    </location>
</feature>
<dbReference type="InterPro" id="IPR024826">
    <property type="entry name" value="DNA_pol_delta/II_ssu"/>
</dbReference>
<dbReference type="GO" id="GO:0006271">
    <property type="term" value="P:DNA strand elongation involved in DNA replication"/>
    <property type="evidence" value="ECO:0007669"/>
    <property type="project" value="TreeGrafter"/>
</dbReference>
<dbReference type="AlphaFoldDB" id="A0A1Y1S991"/>
<evidence type="ECO:0000256" key="2">
    <source>
        <dbReference type="ARBA" id="ARBA00022705"/>
    </source>
</evidence>
<evidence type="ECO:0000313" key="5">
    <source>
        <dbReference type="EMBL" id="ORD95033.1"/>
    </source>
</evidence>
<evidence type="ECO:0000259" key="3">
    <source>
        <dbReference type="Pfam" id="PF04042"/>
    </source>
</evidence>
<dbReference type="Pfam" id="PF04042">
    <property type="entry name" value="DNA_pol_E_B"/>
    <property type="match status" value="1"/>
</dbReference>
<dbReference type="Gene3D" id="2.40.50.430">
    <property type="match status" value="1"/>
</dbReference>
<feature type="domain" description="DNA polymerase alpha/delta/epsilon subunit B" evidence="3">
    <location>
        <begin position="212"/>
        <end position="315"/>
    </location>
</feature>
<sequence length="365" mass="42184">MKQNNQHVDFSLQYNENYRMRHRELSELIEYEDAPYSRISDVKNNTRMVKAVLFMNSSKKLSIFNKNVEIDLERTNREIQTYEEEKDGLHFIEDLSCRVEVEFKCNIFNDFLVTGMVLGFVGAMEGAKFVCTKIIYPGALSGRMDDVVSEHRLLIFSNVKFNRNFPNLLTLLDLNRDKYDDVVFIGPIFDRTQDDWDFSKFNRFLDTFPGKLYILPGLDDPTSGFVPQPPLHKLLFSRNKNVVRLTNPATVEINSKTCLFLDGKYAMADLLRYKKHSRATDAMKAVIKSRLILPNAPDTIPCVPESHRDPLLLSKVSLIVSGGTKTEYDIFRQKMLLSVADFDETKVATLFHMKNKQIEEIAFCE</sequence>
<dbReference type="Pfam" id="PF18018">
    <property type="entry name" value="DNA_pol_D_N"/>
    <property type="match status" value="1"/>
</dbReference>
<comment type="caution">
    <text evidence="5">The sequence shown here is derived from an EMBL/GenBank/DDBJ whole genome shotgun (WGS) entry which is preliminary data.</text>
</comment>
<evidence type="ECO:0000256" key="1">
    <source>
        <dbReference type="ARBA" id="ARBA00006035"/>
    </source>
</evidence>
<comment type="similarity">
    <text evidence="1">Belongs to the DNA polymerase delta/II small subunit family.</text>
</comment>
<dbReference type="InterPro" id="IPR040663">
    <property type="entry name" value="DNA_pol_D_N"/>
</dbReference>
<keyword evidence="6" id="KW-1185">Reference proteome</keyword>
<protein>
    <submittedName>
        <fullName evidence="5">DPOD2</fullName>
    </submittedName>
</protein>
<gene>
    <name evidence="5" type="primary">DPOD2</name>
    <name evidence="5" type="ORF">ECANGB1_1716</name>
</gene>
<organism evidence="5 6">
    <name type="scientific">Enterospora canceri</name>
    <dbReference type="NCBI Taxonomy" id="1081671"/>
    <lineage>
        <taxon>Eukaryota</taxon>
        <taxon>Fungi</taxon>
        <taxon>Fungi incertae sedis</taxon>
        <taxon>Microsporidia</taxon>
        <taxon>Enterocytozoonidae</taxon>
        <taxon>Enterospora</taxon>
    </lineage>
</organism>
<dbReference type="OrthoDB" id="3763at2759"/>
<dbReference type="PANTHER" id="PTHR10416:SF0">
    <property type="entry name" value="DNA POLYMERASE DELTA SUBUNIT 2"/>
    <property type="match status" value="1"/>
</dbReference>
<accession>A0A1Y1S991</accession>
<reference evidence="5 6" key="1">
    <citation type="journal article" date="2017" name="Environ. Microbiol.">
        <title>Decay of the glycolytic pathway and adaptation to intranuclear parasitism within Enterocytozoonidae microsporidia.</title>
        <authorList>
            <person name="Wiredu Boakye D."/>
            <person name="Jaroenlak P."/>
            <person name="Prachumwat A."/>
            <person name="Williams T.A."/>
            <person name="Bateman K.S."/>
            <person name="Itsathitphaisarn O."/>
            <person name="Sritunyalucksana K."/>
            <person name="Paszkiewicz K.H."/>
            <person name="Moore K.A."/>
            <person name="Stentiford G.D."/>
            <person name="Williams B.A."/>
        </authorList>
    </citation>
    <scope>NUCLEOTIDE SEQUENCE [LARGE SCALE GENOMIC DNA]</scope>
    <source>
        <strain evidence="5 6">GB1</strain>
    </source>
</reference>
<keyword evidence="2" id="KW-0235">DNA replication</keyword>